<feature type="region of interest" description="Disordered" evidence="8">
    <location>
        <begin position="226"/>
        <end position="247"/>
    </location>
</feature>
<feature type="region of interest" description="Disordered" evidence="8">
    <location>
        <begin position="354"/>
        <end position="389"/>
    </location>
</feature>
<dbReference type="InterPro" id="IPR036116">
    <property type="entry name" value="FN3_sf"/>
</dbReference>
<dbReference type="SMART" id="SM00409">
    <property type="entry name" value="IG"/>
    <property type="match status" value="2"/>
</dbReference>
<evidence type="ECO:0000313" key="13">
    <source>
        <dbReference type="Proteomes" id="UP000827092"/>
    </source>
</evidence>
<evidence type="ECO:0000256" key="2">
    <source>
        <dbReference type="ARBA" id="ARBA00022737"/>
    </source>
</evidence>
<comment type="caution">
    <text evidence="12">The sequence shown here is derived from an EMBL/GenBank/DDBJ whole genome shotgun (WGS) entry which is preliminary data.</text>
</comment>
<sequence>MISLRACAPRFVSPLSWSDAGCFRTVECRVEGYPRPDIRWDRYGRPVANSRRVHVTRTGDRCVLQIRMPCSEEDCGTYTCVATNNIGSVRTKVTLSGSNSITMNGSSHSSPQSPPKEWQSRSRSVERSPVSTSECKTLSSLPRNRSESSSHLQSKVSVPKSKVATFTSHICINNIECEGSEYALKQTKEATMDPNTKKLSQSMDDCRKNRRGFLNRVKIPDIFASSKNSKATESPAKSKSSKVHSSTVSAKLYQSTASLKDSIKTQQNYETKINLPITKNSSTKLSCQRSGNGTCVNINAKPLKSVKRKDVLNGSKPNCAINAIEQSETDEPEVQLTTRERIAAYLKRFESSTNSVRPKDSKCNRLPRRTAESFKSAVPKHEKKKSRDETLFGKFRRRISSVDDSKKIAHLFEKEEKVTALKTNGISTEKHNESNVQSRFRWRTSNVEDRKGIPKNAKKEIDSIEQPSNGISKTDSIESKLPPKENENRDNVFSKFEDKHIGPNKNACVESVASKDNRQGSLKCDTNYVNSSRDVDVLRNSRESILDDEGNGIMQLKDIYGFVNTTSDKEDLLELNAENDVKTKNSISYLDDDQSFLKCTNYVDDLGSFKSIDVNLMDEFNDFSSEFHSSEEPNAETENIEVDRISDQVLLPDENVPELKENLIPSIHIEQSPEENSFNELEEDTIQRIINDAPKELVDEPSSTNHTSYQKPCRGKIKYSAPLLEEECVELVSGNSRPATPEPDPQRALLLSPARIIRGPQSVTVLRGESLTLAAGFDGRPTPKVVWMKGGRVLREEVGGRLSILEGAEMSAVTVSDVTADDSGKYVVSVENEGGGDSCFASVAVVGFPEPPGSEPTASEVTDHSLVASWYGSMYDGGSVVTGYQVEMCTLPDKKWHKVASSVNTSCTVLGLSKGQKYVFRVRAENRYGLSHPSKESKVIRLDDFLQESSSDEEVDGEEYPTPIAIESGVSFTERFDLKEEVGKGRFGVVYRCVENSSGRARAAKVIRCVKAKDRQKVHQEIDIMGRLHHPKLMHVLAAFESGRNMIVVMEYISGGELFERVIADDFVLTERDCVLFMRQICSGVAHMHAHNVIHFDLKPENILCKTRSSHKIKIIDFGLARVYDGDESLRVLFGTPEFVAPEIINYEPVGPGSDMWSVGVICYVLLSGLSPFMGDSDPETFSNITRGEMDFDDEAFDEISQEAKLFISQLLVKQVKKRLSAEECLKHPWLATGGAEQKRPLSTEKLKRFIIRRKWQKSGTAIRALGRMVSLSRSSLGSSCDSPLHSPTSSRSRSSLVSRSETADSNESDVFQER</sequence>
<feature type="compositionally biased region" description="Polar residues" evidence="8">
    <location>
        <begin position="97"/>
        <end position="111"/>
    </location>
</feature>
<reference evidence="12 13" key="1">
    <citation type="journal article" date="2022" name="Nat. Ecol. Evol.">
        <title>A masculinizing supergene underlies an exaggerated male reproductive morph in a spider.</title>
        <authorList>
            <person name="Hendrickx F."/>
            <person name="De Corte Z."/>
            <person name="Sonet G."/>
            <person name="Van Belleghem S.M."/>
            <person name="Kostlbacher S."/>
            <person name="Vangestel C."/>
        </authorList>
    </citation>
    <scope>NUCLEOTIDE SEQUENCE [LARGE SCALE GENOMIC DNA]</scope>
    <source>
        <strain evidence="12">W744_W776</strain>
    </source>
</reference>
<name>A0AAV6ULL1_9ARAC</name>
<dbReference type="Pfam" id="PF07679">
    <property type="entry name" value="I-set"/>
    <property type="match status" value="2"/>
</dbReference>
<dbReference type="FunFam" id="2.60.40.10:FF:000032">
    <property type="entry name" value="palladin isoform X1"/>
    <property type="match status" value="1"/>
</dbReference>
<feature type="region of interest" description="Disordered" evidence="8">
    <location>
        <begin position="97"/>
        <end position="158"/>
    </location>
</feature>
<feature type="region of interest" description="Disordered" evidence="8">
    <location>
        <begin position="1274"/>
        <end position="1315"/>
    </location>
</feature>
<dbReference type="InterPro" id="IPR017441">
    <property type="entry name" value="Protein_kinase_ATP_BS"/>
</dbReference>
<dbReference type="InterPro" id="IPR003599">
    <property type="entry name" value="Ig_sub"/>
</dbReference>
<dbReference type="GO" id="GO:0030154">
    <property type="term" value="P:cell differentiation"/>
    <property type="evidence" value="ECO:0007669"/>
    <property type="project" value="UniProtKB-ARBA"/>
</dbReference>
<evidence type="ECO:0000259" key="9">
    <source>
        <dbReference type="PROSITE" id="PS50011"/>
    </source>
</evidence>
<dbReference type="Pfam" id="PF00041">
    <property type="entry name" value="fn3"/>
    <property type="match status" value="1"/>
</dbReference>
<organism evidence="12 13">
    <name type="scientific">Oedothorax gibbosus</name>
    <dbReference type="NCBI Taxonomy" id="931172"/>
    <lineage>
        <taxon>Eukaryota</taxon>
        <taxon>Metazoa</taxon>
        <taxon>Ecdysozoa</taxon>
        <taxon>Arthropoda</taxon>
        <taxon>Chelicerata</taxon>
        <taxon>Arachnida</taxon>
        <taxon>Araneae</taxon>
        <taxon>Araneomorphae</taxon>
        <taxon>Entelegynae</taxon>
        <taxon>Araneoidea</taxon>
        <taxon>Linyphiidae</taxon>
        <taxon>Erigoninae</taxon>
        <taxon>Oedothorax</taxon>
    </lineage>
</organism>
<dbReference type="InterPro" id="IPR013783">
    <property type="entry name" value="Ig-like_fold"/>
</dbReference>
<keyword evidence="3 7" id="KW-0547">Nucleotide-binding</keyword>
<evidence type="ECO:0000256" key="5">
    <source>
        <dbReference type="ARBA" id="ARBA00023157"/>
    </source>
</evidence>
<dbReference type="SMART" id="SM00408">
    <property type="entry name" value="IGc2"/>
    <property type="match status" value="2"/>
</dbReference>
<feature type="compositionally biased region" description="Basic and acidic residues" evidence="8">
    <location>
        <begin position="475"/>
        <end position="489"/>
    </location>
</feature>
<dbReference type="PROSITE" id="PS00107">
    <property type="entry name" value="PROTEIN_KINASE_ATP"/>
    <property type="match status" value="1"/>
</dbReference>
<dbReference type="Pfam" id="PF00069">
    <property type="entry name" value="Pkinase"/>
    <property type="match status" value="1"/>
</dbReference>
<dbReference type="GO" id="GO:0009653">
    <property type="term" value="P:anatomical structure morphogenesis"/>
    <property type="evidence" value="ECO:0007669"/>
    <property type="project" value="UniProtKB-ARBA"/>
</dbReference>
<dbReference type="FunFam" id="2.60.40.10:FF:000031">
    <property type="entry name" value="Myosin-binding protein C, slow type"/>
    <property type="match status" value="1"/>
</dbReference>
<dbReference type="EMBL" id="JAFNEN010000386">
    <property type="protein sequence ID" value="KAG8184111.1"/>
    <property type="molecule type" value="Genomic_DNA"/>
</dbReference>
<feature type="compositionally biased region" description="Low complexity" evidence="8">
    <location>
        <begin position="127"/>
        <end position="150"/>
    </location>
</feature>
<feature type="domain" description="Ig-like" evidence="10">
    <location>
        <begin position="9"/>
        <end position="96"/>
    </location>
</feature>
<accession>A0AAV6ULL1</accession>
<gene>
    <name evidence="12" type="ORF">JTE90_008897</name>
</gene>
<dbReference type="InterPro" id="IPR011009">
    <property type="entry name" value="Kinase-like_dom_sf"/>
</dbReference>
<dbReference type="SMART" id="SM00060">
    <property type="entry name" value="FN3"/>
    <property type="match status" value="1"/>
</dbReference>
<keyword evidence="5" id="KW-1015">Disulfide bond</keyword>
<dbReference type="PROSITE" id="PS50835">
    <property type="entry name" value="IG_LIKE"/>
    <property type="match status" value="2"/>
</dbReference>
<evidence type="ECO:0000256" key="7">
    <source>
        <dbReference type="PROSITE-ProRule" id="PRU10141"/>
    </source>
</evidence>
<dbReference type="Proteomes" id="UP000827092">
    <property type="component" value="Unassembled WGS sequence"/>
</dbReference>
<protein>
    <recommendedName>
        <fullName evidence="14">Myosin light chain kinase, smooth muscle</fullName>
    </recommendedName>
</protein>
<keyword evidence="2" id="KW-0677">Repeat</keyword>
<dbReference type="Gene3D" id="2.60.40.10">
    <property type="entry name" value="Immunoglobulins"/>
    <property type="match status" value="3"/>
</dbReference>
<dbReference type="FunFam" id="1.10.510.10:FF:000175">
    <property type="entry name" value="Myosin light chain kinase, smooth muscle"/>
    <property type="match status" value="1"/>
</dbReference>
<evidence type="ECO:0000256" key="4">
    <source>
        <dbReference type="ARBA" id="ARBA00022840"/>
    </source>
</evidence>
<evidence type="ECO:0000256" key="3">
    <source>
        <dbReference type="ARBA" id="ARBA00022741"/>
    </source>
</evidence>
<dbReference type="Gene3D" id="1.10.510.10">
    <property type="entry name" value="Transferase(Phosphotransferase) domain 1"/>
    <property type="match status" value="1"/>
</dbReference>
<feature type="binding site" evidence="7">
    <location>
        <position position="1005"/>
    </location>
    <ligand>
        <name>ATP</name>
        <dbReference type="ChEBI" id="CHEBI:30616"/>
    </ligand>
</feature>
<dbReference type="PANTHER" id="PTHR47633:SF7">
    <property type="entry name" value="TITIN HOMOLOG"/>
    <property type="match status" value="1"/>
</dbReference>
<dbReference type="CDD" id="cd00063">
    <property type="entry name" value="FN3"/>
    <property type="match status" value="1"/>
</dbReference>
<dbReference type="GO" id="GO:0004672">
    <property type="term" value="F:protein kinase activity"/>
    <property type="evidence" value="ECO:0007669"/>
    <property type="project" value="InterPro"/>
</dbReference>
<dbReference type="SMART" id="SM00220">
    <property type="entry name" value="S_TKc"/>
    <property type="match status" value="1"/>
</dbReference>
<dbReference type="InterPro" id="IPR003598">
    <property type="entry name" value="Ig_sub2"/>
</dbReference>
<keyword evidence="6" id="KW-0393">Immunoglobulin domain</keyword>
<dbReference type="CDD" id="cd14103">
    <property type="entry name" value="STKc_MLCK"/>
    <property type="match status" value="1"/>
</dbReference>
<evidence type="ECO:0008006" key="14">
    <source>
        <dbReference type="Google" id="ProtNLM"/>
    </source>
</evidence>
<dbReference type="PROSITE" id="PS00108">
    <property type="entry name" value="PROTEIN_KINASE_ST"/>
    <property type="match status" value="1"/>
</dbReference>
<feature type="domain" description="Protein kinase" evidence="9">
    <location>
        <begin position="976"/>
        <end position="1231"/>
    </location>
</feature>
<dbReference type="SUPFAM" id="SSF48726">
    <property type="entry name" value="Immunoglobulin"/>
    <property type="match status" value="2"/>
</dbReference>
<dbReference type="PROSITE" id="PS50011">
    <property type="entry name" value="PROTEIN_KINASE_DOM"/>
    <property type="match status" value="1"/>
</dbReference>
<dbReference type="PROSITE" id="PS50853">
    <property type="entry name" value="FN3"/>
    <property type="match status" value="1"/>
</dbReference>
<feature type="domain" description="Fibronectin type-III" evidence="11">
    <location>
        <begin position="852"/>
        <end position="945"/>
    </location>
</feature>
<dbReference type="InterPro" id="IPR013098">
    <property type="entry name" value="Ig_I-set"/>
</dbReference>
<feature type="compositionally biased region" description="Low complexity" evidence="8">
    <location>
        <begin position="1274"/>
        <end position="1301"/>
    </location>
</feature>
<dbReference type="InterPro" id="IPR008271">
    <property type="entry name" value="Ser/Thr_kinase_AS"/>
</dbReference>
<feature type="region of interest" description="Disordered" evidence="8">
    <location>
        <begin position="457"/>
        <end position="489"/>
    </location>
</feature>
<dbReference type="PRINTS" id="PR00014">
    <property type="entry name" value="FNTYPEIII"/>
</dbReference>
<evidence type="ECO:0000256" key="8">
    <source>
        <dbReference type="SAM" id="MobiDB-lite"/>
    </source>
</evidence>
<evidence type="ECO:0000313" key="12">
    <source>
        <dbReference type="EMBL" id="KAG8184111.1"/>
    </source>
</evidence>
<dbReference type="InterPro" id="IPR000719">
    <property type="entry name" value="Prot_kinase_dom"/>
</dbReference>
<keyword evidence="4 7" id="KW-0067">ATP-binding</keyword>
<dbReference type="SUPFAM" id="SSF49265">
    <property type="entry name" value="Fibronectin type III"/>
    <property type="match status" value="1"/>
</dbReference>
<keyword evidence="13" id="KW-1185">Reference proteome</keyword>
<evidence type="ECO:0000256" key="1">
    <source>
        <dbReference type="ARBA" id="ARBA00006692"/>
    </source>
</evidence>
<comment type="similarity">
    <text evidence="1">Belongs to the protein kinase superfamily. CAMK Ser/Thr protein kinase family.</text>
</comment>
<evidence type="ECO:0000259" key="10">
    <source>
        <dbReference type="PROSITE" id="PS50835"/>
    </source>
</evidence>
<dbReference type="Gene3D" id="3.30.200.20">
    <property type="entry name" value="Phosphorylase Kinase, domain 1"/>
    <property type="match status" value="1"/>
</dbReference>
<proteinExistence type="inferred from homology"/>
<dbReference type="GO" id="GO:0005524">
    <property type="term" value="F:ATP binding"/>
    <property type="evidence" value="ECO:0007669"/>
    <property type="project" value="UniProtKB-UniRule"/>
</dbReference>
<dbReference type="PANTHER" id="PTHR47633">
    <property type="entry name" value="IMMUNOGLOBULIN"/>
    <property type="match status" value="1"/>
</dbReference>
<feature type="domain" description="Ig-like" evidence="10">
    <location>
        <begin position="753"/>
        <end position="844"/>
    </location>
</feature>
<dbReference type="InterPro" id="IPR003961">
    <property type="entry name" value="FN3_dom"/>
</dbReference>
<feature type="compositionally biased region" description="Low complexity" evidence="8">
    <location>
        <begin position="234"/>
        <end position="247"/>
    </location>
</feature>
<dbReference type="InterPro" id="IPR036179">
    <property type="entry name" value="Ig-like_dom_sf"/>
</dbReference>
<dbReference type="InterPro" id="IPR007110">
    <property type="entry name" value="Ig-like_dom"/>
</dbReference>
<dbReference type="SUPFAM" id="SSF56112">
    <property type="entry name" value="Protein kinase-like (PK-like)"/>
    <property type="match status" value="1"/>
</dbReference>
<evidence type="ECO:0000256" key="6">
    <source>
        <dbReference type="ARBA" id="ARBA00023319"/>
    </source>
</evidence>
<feature type="compositionally biased region" description="Polar residues" evidence="8">
    <location>
        <begin position="465"/>
        <end position="474"/>
    </location>
</feature>
<feature type="compositionally biased region" description="Polar residues" evidence="8">
    <location>
        <begin position="1304"/>
        <end position="1315"/>
    </location>
</feature>
<evidence type="ECO:0000259" key="11">
    <source>
        <dbReference type="PROSITE" id="PS50853"/>
    </source>
</evidence>
<dbReference type="CDD" id="cd00096">
    <property type="entry name" value="Ig"/>
    <property type="match status" value="1"/>
</dbReference>